<dbReference type="Proteomes" id="UP001075354">
    <property type="component" value="Chromosome 8"/>
</dbReference>
<comment type="caution">
    <text evidence="2">The sequence shown here is derived from an EMBL/GenBank/DDBJ whole genome shotgun (WGS) entry which is preliminary data.</text>
</comment>
<sequence>MCSPLPVHSTLLQPLQTLTMDLGFGHGHGAGVADDCWGHAAQALRSCIAPDEPVTEDDVEEDDEDEDEEEDEEEEEEDDDEDEAVAESGGRRGRAAPAGRGMELSVTADFLRASEPLQ</sequence>
<reference evidence="2" key="1">
    <citation type="submission" date="2022-12" db="EMBL/GenBank/DDBJ databases">
        <title>Chromosome-level genome assembly of the bean flower thrips Megalurothrips usitatus.</title>
        <authorList>
            <person name="Ma L."/>
            <person name="Liu Q."/>
            <person name="Li H."/>
            <person name="Cai W."/>
        </authorList>
    </citation>
    <scope>NUCLEOTIDE SEQUENCE</scope>
    <source>
        <strain evidence="2">Cailab_2022a</strain>
    </source>
</reference>
<name>A0AAV7XKF7_9NEOP</name>
<proteinExistence type="predicted"/>
<dbReference type="EMBL" id="JAPTSV010000008">
    <property type="protein sequence ID" value="KAJ1525104.1"/>
    <property type="molecule type" value="Genomic_DNA"/>
</dbReference>
<feature type="compositionally biased region" description="Acidic residues" evidence="1">
    <location>
        <begin position="53"/>
        <end position="85"/>
    </location>
</feature>
<gene>
    <name evidence="2" type="ORF">ONE63_009946</name>
</gene>
<keyword evidence="3" id="KW-1185">Reference proteome</keyword>
<evidence type="ECO:0000256" key="1">
    <source>
        <dbReference type="SAM" id="MobiDB-lite"/>
    </source>
</evidence>
<organism evidence="2 3">
    <name type="scientific">Megalurothrips usitatus</name>
    <name type="common">bean blossom thrips</name>
    <dbReference type="NCBI Taxonomy" id="439358"/>
    <lineage>
        <taxon>Eukaryota</taxon>
        <taxon>Metazoa</taxon>
        <taxon>Ecdysozoa</taxon>
        <taxon>Arthropoda</taxon>
        <taxon>Hexapoda</taxon>
        <taxon>Insecta</taxon>
        <taxon>Pterygota</taxon>
        <taxon>Neoptera</taxon>
        <taxon>Paraneoptera</taxon>
        <taxon>Thysanoptera</taxon>
        <taxon>Terebrantia</taxon>
        <taxon>Thripoidea</taxon>
        <taxon>Thripidae</taxon>
        <taxon>Megalurothrips</taxon>
    </lineage>
</organism>
<feature type="region of interest" description="Disordered" evidence="1">
    <location>
        <begin position="48"/>
        <end position="118"/>
    </location>
</feature>
<evidence type="ECO:0000313" key="2">
    <source>
        <dbReference type="EMBL" id="KAJ1525104.1"/>
    </source>
</evidence>
<evidence type="ECO:0000313" key="3">
    <source>
        <dbReference type="Proteomes" id="UP001075354"/>
    </source>
</evidence>
<protein>
    <submittedName>
        <fullName evidence="2">Uncharacterized protein</fullName>
    </submittedName>
</protein>
<accession>A0AAV7XKF7</accession>
<dbReference type="AlphaFoldDB" id="A0AAV7XKF7"/>